<evidence type="ECO:0000313" key="2">
    <source>
        <dbReference type="Proteomes" id="UP000199103"/>
    </source>
</evidence>
<accession>A0A1H1ZWN6</accession>
<dbReference type="Proteomes" id="UP000199103">
    <property type="component" value="Chromosome I"/>
</dbReference>
<dbReference type="STRING" id="630515.SAMN04489812_5505"/>
<dbReference type="EMBL" id="LT629772">
    <property type="protein sequence ID" value="SDT38073.1"/>
    <property type="molecule type" value="Genomic_DNA"/>
</dbReference>
<proteinExistence type="predicted"/>
<organism evidence="1 2">
    <name type="scientific">Microlunatus soli</name>
    <dbReference type="NCBI Taxonomy" id="630515"/>
    <lineage>
        <taxon>Bacteria</taxon>
        <taxon>Bacillati</taxon>
        <taxon>Actinomycetota</taxon>
        <taxon>Actinomycetes</taxon>
        <taxon>Propionibacteriales</taxon>
        <taxon>Propionibacteriaceae</taxon>
        <taxon>Microlunatus</taxon>
    </lineage>
</organism>
<sequence>MSIPSLQTLSLIMQTNEEVDQAAEPTRPDAVAEDGGSAFVQSPAGFTVELLPGAETDQEHR</sequence>
<dbReference type="RefSeq" id="WP_091529665.1">
    <property type="nucleotide sequence ID" value="NZ_LT629772.1"/>
</dbReference>
<dbReference type="AlphaFoldDB" id="A0A1H1ZWN6"/>
<protein>
    <submittedName>
        <fullName evidence="1">Uncharacterized protein</fullName>
    </submittedName>
</protein>
<evidence type="ECO:0000313" key="1">
    <source>
        <dbReference type="EMBL" id="SDT38073.1"/>
    </source>
</evidence>
<keyword evidence="2" id="KW-1185">Reference proteome</keyword>
<name>A0A1H1ZWN6_9ACTN</name>
<gene>
    <name evidence="1" type="ORF">SAMN04489812_5505</name>
</gene>
<reference evidence="1 2" key="1">
    <citation type="submission" date="2016-10" db="EMBL/GenBank/DDBJ databases">
        <authorList>
            <person name="de Groot N.N."/>
        </authorList>
    </citation>
    <scope>NUCLEOTIDE SEQUENCE [LARGE SCALE GENOMIC DNA]</scope>
    <source>
        <strain evidence="1 2">DSM 21800</strain>
    </source>
</reference>